<dbReference type="OrthoDB" id="5025702at2759"/>
<evidence type="ECO:0000313" key="2">
    <source>
        <dbReference type="Proteomes" id="UP000007115"/>
    </source>
</evidence>
<dbReference type="HOGENOM" id="CLU_1686851_0_0_1"/>
<reference evidence="1 2" key="1">
    <citation type="journal article" date="2011" name="Genome Biol.">
        <title>Comparative genome sequence analysis underscores mycoparasitism as the ancestral life style of Trichoderma.</title>
        <authorList>
            <person name="Kubicek C.P."/>
            <person name="Herrera-Estrella A."/>
            <person name="Seidl-Seiboth V."/>
            <person name="Martinez D.A."/>
            <person name="Druzhinina I.S."/>
            <person name="Thon M."/>
            <person name="Zeilinger S."/>
            <person name="Casas-Flores S."/>
            <person name="Horwitz B.A."/>
            <person name="Mukherjee P.K."/>
            <person name="Mukherjee M."/>
            <person name="Kredics L."/>
            <person name="Alcaraz L.D."/>
            <person name="Aerts A."/>
            <person name="Antal Z."/>
            <person name="Atanasova L."/>
            <person name="Cervantes-Badillo M.G."/>
            <person name="Challacombe J."/>
            <person name="Chertkov O."/>
            <person name="McCluskey K."/>
            <person name="Coulpier F."/>
            <person name="Deshpande N."/>
            <person name="von Doehren H."/>
            <person name="Ebbole D.J."/>
            <person name="Esquivel-Naranjo E.U."/>
            <person name="Fekete E."/>
            <person name="Flipphi M."/>
            <person name="Glaser F."/>
            <person name="Gomez-Rodriguez E.Y."/>
            <person name="Gruber S."/>
            <person name="Han C."/>
            <person name="Henrissat B."/>
            <person name="Hermosa R."/>
            <person name="Hernandez-Onate M."/>
            <person name="Karaffa L."/>
            <person name="Kosti I."/>
            <person name="Le Crom S."/>
            <person name="Lindquist E."/>
            <person name="Lucas S."/>
            <person name="Luebeck M."/>
            <person name="Luebeck P.S."/>
            <person name="Margeot A."/>
            <person name="Metz B."/>
            <person name="Misra M."/>
            <person name="Nevalainen H."/>
            <person name="Omann M."/>
            <person name="Packer N."/>
            <person name="Perrone G."/>
            <person name="Uresti-Rivera E.E."/>
            <person name="Salamov A."/>
            <person name="Schmoll M."/>
            <person name="Seiboth B."/>
            <person name="Shapiro H."/>
            <person name="Sukno S."/>
            <person name="Tamayo-Ramos J.A."/>
            <person name="Tisch D."/>
            <person name="Wiest A."/>
            <person name="Wilkinson H.H."/>
            <person name="Zhang M."/>
            <person name="Coutinho P.M."/>
            <person name="Kenerley C.M."/>
            <person name="Monte E."/>
            <person name="Baker S.E."/>
            <person name="Grigoriev I.V."/>
        </authorList>
    </citation>
    <scope>NUCLEOTIDE SEQUENCE [LARGE SCALE GENOMIC DNA]</scope>
    <source>
        <strain evidence="2">Gv29-8 / FGSC 10586</strain>
    </source>
</reference>
<keyword evidence="2" id="KW-1185">Reference proteome</keyword>
<comment type="caution">
    <text evidence="1">The sequence shown here is derived from an EMBL/GenBank/DDBJ whole genome shotgun (WGS) entry which is preliminary data.</text>
</comment>
<dbReference type="AlphaFoldDB" id="G9MJ93"/>
<name>G9MJ93_HYPVG</name>
<dbReference type="RefSeq" id="XP_013959761.1">
    <property type="nucleotide sequence ID" value="XM_014104286.1"/>
</dbReference>
<dbReference type="InParanoid" id="G9MJ93"/>
<dbReference type="Proteomes" id="UP000007115">
    <property type="component" value="Unassembled WGS sequence"/>
</dbReference>
<sequence>MIKFLNVPNAYDLADVKHADFAGMFWTFANGETWLTHNSKRLWLIPNYNDNLERSSDAVDDWPVMGPEELHEALAAFPLYEDLLGDFEAVLARNNAAEAEPGHLESRATCSTARCHTSGDCYRYSTSILNCYRCNNHRCTVMHLQPNFIGKGPNPH</sequence>
<proteinExistence type="predicted"/>
<dbReference type="EMBL" id="ABDF02000003">
    <property type="protein sequence ID" value="EHK25556.1"/>
    <property type="molecule type" value="Genomic_DNA"/>
</dbReference>
<protein>
    <submittedName>
        <fullName evidence="1">Uncharacterized protein</fullName>
    </submittedName>
</protein>
<dbReference type="VEuPathDB" id="FungiDB:TRIVIDRAFT_62228"/>
<evidence type="ECO:0000313" key="1">
    <source>
        <dbReference type="EMBL" id="EHK25556.1"/>
    </source>
</evidence>
<organism evidence="1 2">
    <name type="scientific">Hypocrea virens (strain Gv29-8 / FGSC 10586)</name>
    <name type="common">Gliocladium virens</name>
    <name type="synonym">Trichoderma virens</name>
    <dbReference type="NCBI Taxonomy" id="413071"/>
    <lineage>
        <taxon>Eukaryota</taxon>
        <taxon>Fungi</taxon>
        <taxon>Dikarya</taxon>
        <taxon>Ascomycota</taxon>
        <taxon>Pezizomycotina</taxon>
        <taxon>Sordariomycetes</taxon>
        <taxon>Hypocreomycetidae</taxon>
        <taxon>Hypocreales</taxon>
        <taxon>Hypocreaceae</taxon>
        <taxon>Trichoderma</taxon>
    </lineage>
</organism>
<dbReference type="GeneID" id="25796320"/>
<gene>
    <name evidence="1" type="ORF">TRIVIDRAFT_62228</name>
</gene>
<accession>G9MJ93</accession>